<dbReference type="PANTHER" id="PTHR23507:SF40">
    <property type="entry name" value="TETRACYCLINE-EFFLUX TRANSPORTER"/>
    <property type="match status" value="1"/>
</dbReference>
<dbReference type="SUPFAM" id="SSF103473">
    <property type="entry name" value="MFS general substrate transporter"/>
    <property type="match status" value="1"/>
</dbReference>
<organism evidence="8 9">
    <name type="scientific">Lepraria neglecta</name>
    <dbReference type="NCBI Taxonomy" id="209136"/>
    <lineage>
        <taxon>Eukaryota</taxon>
        <taxon>Fungi</taxon>
        <taxon>Dikarya</taxon>
        <taxon>Ascomycota</taxon>
        <taxon>Pezizomycotina</taxon>
        <taxon>Lecanoromycetes</taxon>
        <taxon>OSLEUM clade</taxon>
        <taxon>Lecanoromycetidae</taxon>
        <taxon>Lecanorales</taxon>
        <taxon>Lecanorineae</taxon>
        <taxon>Stereocaulaceae</taxon>
        <taxon>Lepraria</taxon>
    </lineage>
</organism>
<evidence type="ECO:0000256" key="6">
    <source>
        <dbReference type="SAM" id="Phobius"/>
    </source>
</evidence>
<name>A0AAD9YX69_9LECA</name>
<proteinExistence type="predicted"/>
<evidence type="ECO:0000256" key="2">
    <source>
        <dbReference type="ARBA" id="ARBA00022692"/>
    </source>
</evidence>
<gene>
    <name evidence="8" type="ORF">OEA41_010376</name>
</gene>
<feature type="transmembrane region" description="Helical" evidence="6">
    <location>
        <begin position="382"/>
        <end position="406"/>
    </location>
</feature>
<comment type="subcellular location">
    <subcellularLocation>
        <location evidence="1">Membrane</location>
        <topology evidence="1">Multi-pass membrane protein</topology>
    </subcellularLocation>
</comment>
<evidence type="ECO:0000313" key="8">
    <source>
        <dbReference type="EMBL" id="KAK3167250.1"/>
    </source>
</evidence>
<dbReference type="InterPro" id="IPR011701">
    <property type="entry name" value="MFS"/>
</dbReference>
<feature type="compositionally biased region" description="Basic and acidic residues" evidence="5">
    <location>
        <begin position="44"/>
        <end position="60"/>
    </location>
</feature>
<dbReference type="AlphaFoldDB" id="A0AAD9YX69"/>
<comment type="caution">
    <text evidence="8">The sequence shown here is derived from an EMBL/GenBank/DDBJ whole genome shotgun (WGS) entry which is preliminary data.</text>
</comment>
<dbReference type="Proteomes" id="UP001276659">
    <property type="component" value="Unassembled WGS sequence"/>
</dbReference>
<feature type="transmembrane region" description="Helical" evidence="6">
    <location>
        <begin position="418"/>
        <end position="440"/>
    </location>
</feature>
<feature type="domain" description="Major facilitator superfamily (MFS) profile" evidence="7">
    <location>
        <begin position="101"/>
        <end position="579"/>
    </location>
</feature>
<dbReference type="GO" id="GO:0022857">
    <property type="term" value="F:transmembrane transporter activity"/>
    <property type="evidence" value="ECO:0007669"/>
    <property type="project" value="InterPro"/>
</dbReference>
<evidence type="ECO:0000256" key="4">
    <source>
        <dbReference type="ARBA" id="ARBA00023136"/>
    </source>
</evidence>
<dbReference type="PROSITE" id="PS50850">
    <property type="entry name" value="MFS"/>
    <property type="match status" value="1"/>
</dbReference>
<feature type="transmembrane region" description="Helical" evidence="6">
    <location>
        <begin position="552"/>
        <end position="574"/>
    </location>
</feature>
<feature type="transmembrane region" description="Helical" evidence="6">
    <location>
        <begin position="201"/>
        <end position="222"/>
    </location>
</feature>
<protein>
    <recommendedName>
        <fullName evidence="7">Major facilitator superfamily (MFS) profile domain-containing protein</fullName>
    </recommendedName>
</protein>
<keyword evidence="3 6" id="KW-1133">Transmembrane helix</keyword>
<keyword evidence="9" id="KW-1185">Reference proteome</keyword>
<keyword evidence="2 6" id="KW-0812">Transmembrane</keyword>
<feature type="transmembrane region" description="Helical" evidence="6">
    <location>
        <begin position="267"/>
        <end position="290"/>
    </location>
</feature>
<evidence type="ECO:0000256" key="3">
    <source>
        <dbReference type="ARBA" id="ARBA00022989"/>
    </source>
</evidence>
<evidence type="ECO:0000259" key="7">
    <source>
        <dbReference type="PROSITE" id="PS50850"/>
    </source>
</evidence>
<evidence type="ECO:0000313" key="9">
    <source>
        <dbReference type="Proteomes" id="UP001276659"/>
    </source>
</evidence>
<dbReference type="GO" id="GO:0016020">
    <property type="term" value="C:membrane"/>
    <property type="evidence" value="ECO:0007669"/>
    <property type="project" value="UniProtKB-SubCell"/>
</dbReference>
<feature type="transmembrane region" description="Helical" evidence="6">
    <location>
        <begin position="228"/>
        <end position="255"/>
    </location>
</feature>
<feature type="transmembrane region" description="Helical" evidence="6">
    <location>
        <begin position="100"/>
        <end position="119"/>
    </location>
</feature>
<dbReference type="InterPro" id="IPR020846">
    <property type="entry name" value="MFS_dom"/>
</dbReference>
<dbReference type="EMBL" id="JASNWA010000011">
    <property type="protein sequence ID" value="KAK3167250.1"/>
    <property type="molecule type" value="Genomic_DNA"/>
</dbReference>
<dbReference type="InterPro" id="IPR036259">
    <property type="entry name" value="MFS_trans_sf"/>
</dbReference>
<feature type="region of interest" description="Disordered" evidence="5">
    <location>
        <begin position="1"/>
        <end position="85"/>
    </location>
</feature>
<sequence length="602" mass="66141">MENDQAFEADADVDALERLDSRSRQRSSHKGQEALEAAFGRFGSRRDTNQEDTPLLRRDGDQEDEIDGHTEHGESNGRVPPTWDGERDFEGRPWWNMPSVFWLLPPFALFTMAFGGTIVPRLNLIMDLICREYFTDRSLHDPTFHVMPIMLGDENKQCRIPEVQSLVSKFTLYGTLISGILSAMVSPKLGALSDRYGRLRMVCFTTLGILINELVVICVATYPDMLSVNWILAGFMFDGLGGSFIAGMALSYAYASDCTAPERRNVAFGYYHGALFAGIAVGPILAGYIVERTGKILTVFYIALALHTAFLLFLLLVVPESLTKERQLQARQKKDFVGHDEQATQTWPSWFVKILKGGNLLAPLAILWPTGEATNPAVRRNLVLIASVDTAMFGVAMGSMTVILLYSEYVFGWNTFQTSVFVSVVNTCRVITLLILLPIITRILRGPRSKAVKQNSGSDNIDLGIIRTAILFDMLGYVGYTIVRTGPLFTLCGAAAAVGGMGSPTLQAALTKHVPPDRTGQVLGAMGLLHAAARVIAPTIFNLVYASTVGRFSQTVFVCLAATFGVAFGLSWFIRPHVYWDEPHEPHKAPDPANGVGSANDD</sequence>
<evidence type="ECO:0000256" key="5">
    <source>
        <dbReference type="SAM" id="MobiDB-lite"/>
    </source>
</evidence>
<dbReference type="PANTHER" id="PTHR23507">
    <property type="entry name" value="ZGC:174356"/>
    <property type="match status" value="1"/>
</dbReference>
<feature type="transmembrane region" description="Helical" evidence="6">
    <location>
        <begin position="522"/>
        <end position="546"/>
    </location>
</feature>
<dbReference type="Gene3D" id="1.20.1250.20">
    <property type="entry name" value="MFS general substrate transporter like domains"/>
    <property type="match status" value="1"/>
</dbReference>
<reference evidence="8" key="1">
    <citation type="submission" date="2022-11" db="EMBL/GenBank/DDBJ databases">
        <title>Chromosomal genome sequence assembly and mating type (MAT) locus characterization of the leprose asexual lichenized fungus Lepraria neglecta (Nyl.) Erichsen.</title>
        <authorList>
            <person name="Allen J.L."/>
            <person name="Pfeffer B."/>
        </authorList>
    </citation>
    <scope>NUCLEOTIDE SEQUENCE</scope>
    <source>
        <strain evidence="8">Allen 5258</strain>
    </source>
</reference>
<evidence type="ECO:0000256" key="1">
    <source>
        <dbReference type="ARBA" id="ARBA00004141"/>
    </source>
</evidence>
<feature type="compositionally biased region" description="Acidic residues" evidence="5">
    <location>
        <begin position="1"/>
        <end position="14"/>
    </location>
</feature>
<dbReference type="Pfam" id="PF07690">
    <property type="entry name" value="MFS_1"/>
    <property type="match status" value="1"/>
</dbReference>
<keyword evidence="4 6" id="KW-0472">Membrane</keyword>
<feature type="transmembrane region" description="Helical" evidence="6">
    <location>
        <begin position="296"/>
        <end position="318"/>
    </location>
</feature>
<accession>A0AAD9YX69</accession>